<evidence type="ECO:0000313" key="4">
    <source>
        <dbReference type="Proteomes" id="UP001550603"/>
    </source>
</evidence>
<keyword evidence="4" id="KW-1185">Reference proteome</keyword>
<sequence>MSTATPANTSGSAVAPDAMGSAGTGARAGAPAVAGVAGTAARAGAPAVAGAAGTAAGGGAPAAVGVAGTATRASAAALGTADAEALASAAALGTADAEALASGAAATGAVGSVARVGAGVAVGMAGTAGTEALASSAAATGAVGPVARVGAGVAVGMAGTAGSEAPASGGAAVGIAGSEDRAGSSAVVGAVGSAVVLAPVGTVTPGSRADAPGSPVGPTARRGSRPPLPPGVLNTVVRPRRADVPHAVIGAEVWHTEWARPLLERLDLRTVIADERLSCERVLDTLAAQSVAFVCEELPVSGLAAMSWAARRTEALRRDDPLLGVVFMVEDPRALDPRALGPLVRTLSPGDTDLPDFLAEVQRVRHEFHWELRNRRPGTPPAREAAAAPARWTGTVPNFNVKHPSMLLPYALLSARTRREVYCEISPQEALLFVADSVGRGPAAAVAGVFATLRQDVDRLNTALGSRLRLHLDHADDHEVIQAACEAGFDSVMVDGSGRTLHQNVLFTNAATELARRYGVLVEGEIGSIDGAGLRKWNKTTPSDFTRFVEDTDLDLVGAHVGQFHSFDYGFAATRRSLAEVGLLDDRATGDDLHAFAEACARVEKDLTDSGLPGYSAEHRLVAALARRATTAGDGPDAGPRLDAVFREARTRVPVFQRPLLDALEREWLERRLAKVRRKTDLWDEVFATEPAREHRYAAIDHGLVQTLTGVLEGTGRALVVHGGSSISRVDLASLPAHGVARVNFGSGVYADYLEALRAHLPVDLTADPDAPTGDGTWKHVRRMSYLAEATRDWRSWTDAPPSFVDTFVSRLERCYAAPLRGRTPTQAPGGRS</sequence>
<feature type="compositionally biased region" description="Polar residues" evidence="2">
    <location>
        <begin position="1"/>
        <end position="12"/>
    </location>
</feature>
<keyword evidence="3" id="KW-0456">Lyase</keyword>
<feature type="region of interest" description="Disordered" evidence="2">
    <location>
        <begin position="203"/>
        <end position="231"/>
    </location>
</feature>
<dbReference type="EC" id="4.1.2.13" evidence="3"/>
<dbReference type="Gene3D" id="3.20.20.70">
    <property type="entry name" value="Aldolase class I"/>
    <property type="match status" value="1"/>
</dbReference>
<reference evidence="3 4" key="1">
    <citation type="submission" date="2024-06" db="EMBL/GenBank/DDBJ databases">
        <title>The Natural Products Discovery Center: Release of the First 8490 Sequenced Strains for Exploring Actinobacteria Biosynthetic Diversity.</title>
        <authorList>
            <person name="Kalkreuter E."/>
            <person name="Kautsar S.A."/>
            <person name="Yang D."/>
            <person name="Bader C.D."/>
            <person name="Teijaro C.N."/>
            <person name="Fluegel L."/>
            <person name="Davis C.M."/>
            <person name="Simpson J.R."/>
            <person name="Lauterbach L."/>
            <person name="Steele A.D."/>
            <person name="Gui C."/>
            <person name="Meng S."/>
            <person name="Li G."/>
            <person name="Viehrig K."/>
            <person name="Ye F."/>
            <person name="Su P."/>
            <person name="Kiefer A.F."/>
            <person name="Nichols A."/>
            <person name="Cepeda A.J."/>
            <person name="Yan W."/>
            <person name="Fan B."/>
            <person name="Jiang Y."/>
            <person name="Adhikari A."/>
            <person name="Zheng C.-J."/>
            <person name="Schuster L."/>
            <person name="Cowan T.M."/>
            <person name="Smanski M.J."/>
            <person name="Chevrette M.G."/>
            <person name="De Carvalho L.P.S."/>
            <person name="Shen B."/>
        </authorList>
    </citation>
    <scope>NUCLEOTIDE SEQUENCE [LARGE SCALE GENOMIC DNA]</scope>
    <source>
        <strain evidence="3 4">NPDC019583</strain>
    </source>
</reference>
<feature type="region of interest" description="Disordered" evidence="2">
    <location>
        <begin position="1"/>
        <end position="23"/>
    </location>
</feature>
<dbReference type="InterPro" id="IPR013785">
    <property type="entry name" value="Aldolase_TIM"/>
</dbReference>
<dbReference type="InterPro" id="IPR000771">
    <property type="entry name" value="FBA_II"/>
</dbReference>
<evidence type="ECO:0000313" key="3">
    <source>
        <dbReference type="EMBL" id="MEU2267639.1"/>
    </source>
</evidence>
<dbReference type="SUPFAM" id="SSF51569">
    <property type="entry name" value="Aldolase"/>
    <property type="match status" value="1"/>
</dbReference>
<dbReference type="Pfam" id="PF01116">
    <property type="entry name" value="F_bP_aldolase"/>
    <property type="match status" value="1"/>
</dbReference>
<dbReference type="Proteomes" id="UP001550603">
    <property type="component" value="Unassembled WGS sequence"/>
</dbReference>
<evidence type="ECO:0000256" key="2">
    <source>
        <dbReference type="SAM" id="MobiDB-lite"/>
    </source>
</evidence>
<gene>
    <name evidence="3" type="ORF">ABZ568_14735</name>
</gene>
<comment type="cofactor">
    <cofactor evidence="1">
        <name>Zn(2+)</name>
        <dbReference type="ChEBI" id="CHEBI:29105"/>
    </cofactor>
</comment>
<comment type="caution">
    <text evidence="3">The sequence shown here is derived from an EMBL/GenBank/DDBJ whole genome shotgun (WGS) entry which is preliminary data.</text>
</comment>
<dbReference type="RefSeq" id="WP_359788817.1">
    <property type="nucleotide sequence ID" value="NZ_JBEYBN010000016.1"/>
</dbReference>
<dbReference type="PANTHER" id="PTHR30304:SF0">
    <property type="entry name" value="D-TAGATOSE-1,6-BISPHOSPHATE ALDOLASE SUBUNIT GATY-RELATED"/>
    <property type="match status" value="1"/>
</dbReference>
<dbReference type="InterPro" id="IPR050246">
    <property type="entry name" value="Class_II_FBP_aldolase"/>
</dbReference>
<organism evidence="3 4">
    <name type="scientific">Streptomyces olindensis</name>
    <dbReference type="NCBI Taxonomy" id="358823"/>
    <lineage>
        <taxon>Bacteria</taxon>
        <taxon>Bacillati</taxon>
        <taxon>Actinomycetota</taxon>
        <taxon>Actinomycetes</taxon>
        <taxon>Kitasatosporales</taxon>
        <taxon>Streptomycetaceae</taxon>
        <taxon>Streptomyces</taxon>
    </lineage>
</organism>
<protein>
    <submittedName>
        <fullName evidence="3">Class II fructose-bisphosphate aldolase</fullName>
        <ecNumber evidence="3">4.1.2.13</ecNumber>
    </submittedName>
</protein>
<evidence type="ECO:0000256" key="1">
    <source>
        <dbReference type="ARBA" id="ARBA00001947"/>
    </source>
</evidence>
<proteinExistence type="predicted"/>
<accession>A0ABV2XUJ2</accession>
<name>A0ABV2XUJ2_9ACTN</name>
<dbReference type="PANTHER" id="PTHR30304">
    <property type="entry name" value="D-TAGATOSE-1,6-BISPHOSPHATE ALDOLASE"/>
    <property type="match status" value="1"/>
</dbReference>
<dbReference type="GO" id="GO:0004332">
    <property type="term" value="F:fructose-bisphosphate aldolase activity"/>
    <property type="evidence" value="ECO:0007669"/>
    <property type="project" value="UniProtKB-EC"/>
</dbReference>
<dbReference type="EMBL" id="JBEYBN010000016">
    <property type="protein sequence ID" value="MEU2267639.1"/>
    <property type="molecule type" value="Genomic_DNA"/>
</dbReference>